<evidence type="ECO:0000313" key="3">
    <source>
        <dbReference type="Proteomes" id="UP001152747"/>
    </source>
</evidence>
<sequence>MIFWSIIFSLTSAAQLTWTNLDYYPETYAFNLLTDVQNAINHKNLEALTILMAQNCSMKVFEELFFQNNQEIPIIEVQNVEQDREELKFEAIIGKSIYHFVAKHSRYLLNHDCSDYSYLALVDQNVLDKTFDKIARKVIKKFRKASEIKSGRRIRELVVERVKLTDFKGREKIFESPDYYFYHIIAYPNYYNFTGNFEISNVFFNFPTGILNFDVKINSNYTSEFEIDVKKDFRIVSEKQLKDFNDEIIIEDVFDVESTRQIEKLLSKYIFAIENRNLTVLQDILNDPYVLSDGSKVSIDQDLLDKLSNRFTDLYVESVEHEEDQPISFRTDNEAINGTEGYEFRVRNIEGRFKLVSEATYFF</sequence>
<comment type="caution">
    <text evidence="2">The sequence shown here is derived from an EMBL/GenBank/DDBJ whole genome shotgun (WGS) entry which is preliminary data.</text>
</comment>
<dbReference type="EMBL" id="CANHGI010000002">
    <property type="protein sequence ID" value="CAI5443152.1"/>
    <property type="molecule type" value="Genomic_DNA"/>
</dbReference>
<feature type="signal peptide" evidence="1">
    <location>
        <begin position="1"/>
        <end position="19"/>
    </location>
</feature>
<name>A0A9P1MXB4_9PELO</name>
<evidence type="ECO:0000313" key="2">
    <source>
        <dbReference type="EMBL" id="CAI5443152.1"/>
    </source>
</evidence>
<proteinExistence type="predicted"/>
<accession>A0A9P1MXB4</accession>
<feature type="chain" id="PRO_5040452227" evidence="1">
    <location>
        <begin position="20"/>
        <end position="363"/>
    </location>
</feature>
<dbReference type="Proteomes" id="UP001152747">
    <property type="component" value="Unassembled WGS sequence"/>
</dbReference>
<evidence type="ECO:0000256" key="1">
    <source>
        <dbReference type="SAM" id="SignalP"/>
    </source>
</evidence>
<protein>
    <submittedName>
        <fullName evidence="2">Uncharacterized protein</fullName>
    </submittedName>
</protein>
<gene>
    <name evidence="2" type="ORF">CAMP_LOCUS5789</name>
</gene>
<organism evidence="2 3">
    <name type="scientific">Caenorhabditis angaria</name>
    <dbReference type="NCBI Taxonomy" id="860376"/>
    <lineage>
        <taxon>Eukaryota</taxon>
        <taxon>Metazoa</taxon>
        <taxon>Ecdysozoa</taxon>
        <taxon>Nematoda</taxon>
        <taxon>Chromadorea</taxon>
        <taxon>Rhabditida</taxon>
        <taxon>Rhabditina</taxon>
        <taxon>Rhabditomorpha</taxon>
        <taxon>Rhabditoidea</taxon>
        <taxon>Rhabditidae</taxon>
        <taxon>Peloderinae</taxon>
        <taxon>Caenorhabditis</taxon>
    </lineage>
</organism>
<dbReference type="AlphaFoldDB" id="A0A9P1MXB4"/>
<keyword evidence="1" id="KW-0732">Signal</keyword>
<reference evidence="2" key="1">
    <citation type="submission" date="2022-11" db="EMBL/GenBank/DDBJ databases">
        <authorList>
            <person name="Kikuchi T."/>
        </authorList>
    </citation>
    <scope>NUCLEOTIDE SEQUENCE</scope>
    <source>
        <strain evidence="2">PS1010</strain>
    </source>
</reference>
<keyword evidence="3" id="KW-1185">Reference proteome</keyword>